<evidence type="ECO:0000256" key="15">
    <source>
        <dbReference type="ARBA" id="ARBA00039389"/>
    </source>
</evidence>
<comment type="caution">
    <text evidence="17">The sequence shown here is derived from an EMBL/GenBank/DDBJ whole genome shotgun (WGS) entry which is preliminary data.</text>
</comment>
<keyword evidence="5 16" id="KW-0812">Transmembrane</keyword>
<protein>
    <recommendedName>
        <fullName evidence="15">Putative protein-disulfide oxidoreductase DsbI</fullName>
    </recommendedName>
</protein>
<dbReference type="GO" id="GO:0015035">
    <property type="term" value="F:protein-disulfide reductase activity"/>
    <property type="evidence" value="ECO:0007669"/>
    <property type="project" value="InterPro"/>
</dbReference>
<keyword evidence="7 16" id="KW-1133">Transmembrane helix</keyword>
<sequence>MTRPTLVFLATAGSAALIIGALLFQYVGGMAPCEMCHWQRWPHYAILVIGLIALMVPGRLLPLLGALAAAISGGIGVYHTGVERDWWQGPVSCTNGGGGLGGLSSGDLLSTSAPTGIVMCDEVAWEMLGLSMASWNAIASFTLVLIWLWAAKHRV</sequence>
<dbReference type="PANTHER" id="PTHR36570:SF1">
    <property type="entry name" value="PROTEIN-DISULFIDE OXIDOREDUCTASE DSBI"/>
    <property type="match status" value="1"/>
</dbReference>
<evidence type="ECO:0000256" key="7">
    <source>
        <dbReference type="ARBA" id="ARBA00022989"/>
    </source>
</evidence>
<dbReference type="GO" id="GO:0005886">
    <property type="term" value="C:plasma membrane"/>
    <property type="evidence" value="ECO:0007669"/>
    <property type="project" value="UniProtKB-SubCell"/>
</dbReference>
<organism evidence="17 18">
    <name type="scientific">Rhodalgimonas zhirmunskyi</name>
    <dbReference type="NCBI Taxonomy" id="2964767"/>
    <lineage>
        <taxon>Bacteria</taxon>
        <taxon>Pseudomonadati</taxon>
        <taxon>Pseudomonadota</taxon>
        <taxon>Alphaproteobacteria</taxon>
        <taxon>Rhodobacterales</taxon>
        <taxon>Roseobacteraceae</taxon>
        <taxon>Rhodalgimonas</taxon>
    </lineage>
</organism>
<dbReference type="InterPro" id="IPR024199">
    <property type="entry name" value="Uncharacterised_DsbB"/>
</dbReference>
<keyword evidence="2" id="KW-0813">Transport</keyword>
<keyword evidence="8" id="KW-0560">Oxidoreductase</keyword>
<keyword evidence="18" id="KW-1185">Reference proteome</keyword>
<keyword evidence="4" id="KW-0997">Cell inner membrane</keyword>
<feature type="transmembrane region" description="Helical" evidence="16">
    <location>
        <begin position="133"/>
        <end position="151"/>
    </location>
</feature>
<dbReference type="SUPFAM" id="SSF158442">
    <property type="entry name" value="DsbB-like"/>
    <property type="match status" value="1"/>
</dbReference>
<dbReference type="InterPro" id="IPR050183">
    <property type="entry name" value="DsbB"/>
</dbReference>
<evidence type="ECO:0000256" key="10">
    <source>
        <dbReference type="ARBA" id="ARBA00023157"/>
    </source>
</evidence>
<evidence type="ECO:0000256" key="8">
    <source>
        <dbReference type="ARBA" id="ARBA00023002"/>
    </source>
</evidence>
<evidence type="ECO:0000313" key="17">
    <source>
        <dbReference type="EMBL" id="MDQ2092726.1"/>
    </source>
</evidence>
<dbReference type="Pfam" id="PF02600">
    <property type="entry name" value="DsbB"/>
    <property type="match status" value="1"/>
</dbReference>
<dbReference type="Gene3D" id="1.20.1550.10">
    <property type="entry name" value="DsbB-like"/>
    <property type="match status" value="1"/>
</dbReference>
<evidence type="ECO:0000256" key="5">
    <source>
        <dbReference type="ARBA" id="ARBA00022692"/>
    </source>
</evidence>
<comment type="subcellular location">
    <subcellularLocation>
        <location evidence="1">Cell inner membrane</location>
        <topology evidence="1">Multi-pass membrane protein</topology>
    </subcellularLocation>
</comment>
<comment type="subunit">
    <text evidence="14">Interacts with DsbL.</text>
</comment>
<name>A0AAJ1UA06_9RHOB</name>
<keyword evidence="6" id="KW-0249">Electron transport</keyword>
<dbReference type="InterPro" id="IPR003752">
    <property type="entry name" value="DiS_bond_form_DsbB/BdbC"/>
</dbReference>
<keyword evidence="3" id="KW-1003">Cell membrane</keyword>
<feature type="transmembrane region" description="Helical" evidence="16">
    <location>
        <begin position="44"/>
        <end position="71"/>
    </location>
</feature>
<dbReference type="AlphaFoldDB" id="A0AAJ1UA06"/>
<accession>A0AAJ1UA06</accession>
<evidence type="ECO:0000256" key="11">
    <source>
        <dbReference type="ARBA" id="ARBA00023284"/>
    </source>
</evidence>
<reference evidence="17" key="2">
    <citation type="submission" date="2023-04" db="EMBL/GenBank/DDBJ databases">
        <title>'Rhodoalgimonas zhirmunskyi' gen. nov., isolated from a red alga.</title>
        <authorList>
            <person name="Nedashkovskaya O.I."/>
            <person name="Otstavnykh N.Y."/>
            <person name="Bystritskaya E.P."/>
            <person name="Balabanova L.A."/>
            <person name="Isaeva M.P."/>
        </authorList>
    </citation>
    <scope>NUCLEOTIDE SEQUENCE</scope>
    <source>
        <strain evidence="17">10Alg 79</strain>
    </source>
</reference>
<gene>
    <name evidence="17" type="ORF">NOI20_01210</name>
</gene>
<evidence type="ECO:0000256" key="12">
    <source>
        <dbReference type="ARBA" id="ARBA00037310"/>
    </source>
</evidence>
<evidence type="ECO:0000256" key="14">
    <source>
        <dbReference type="ARBA" id="ARBA00038526"/>
    </source>
</evidence>
<evidence type="ECO:0000256" key="4">
    <source>
        <dbReference type="ARBA" id="ARBA00022519"/>
    </source>
</evidence>
<comment type="function">
    <text evidence="12">Required for disulfide bond formation in some proteins. Part of a redox system composed of DsbI and DsbL that mediates formation of an essential disulfide bond in AssT.</text>
</comment>
<dbReference type="InterPro" id="IPR023380">
    <property type="entry name" value="DsbB-like_sf"/>
</dbReference>
<comment type="similarity">
    <text evidence="13">Belongs to the DsbB family. DsbI subfamily.</text>
</comment>
<evidence type="ECO:0000256" key="1">
    <source>
        <dbReference type="ARBA" id="ARBA00004429"/>
    </source>
</evidence>
<reference evidence="17" key="1">
    <citation type="submission" date="2022-07" db="EMBL/GenBank/DDBJ databases">
        <authorList>
            <person name="Otstavnykh N."/>
            <person name="Isaeva M."/>
            <person name="Bystritskaya E."/>
        </authorList>
    </citation>
    <scope>NUCLEOTIDE SEQUENCE</scope>
    <source>
        <strain evidence="17">10Alg 79</strain>
    </source>
</reference>
<evidence type="ECO:0000256" key="16">
    <source>
        <dbReference type="SAM" id="Phobius"/>
    </source>
</evidence>
<evidence type="ECO:0000256" key="9">
    <source>
        <dbReference type="ARBA" id="ARBA00023136"/>
    </source>
</evidence>
<dbReference type="EMBL" id="JANFFA010000001">
    <property type="protein sequence ID" value="MDQ2092726.1"/>
    <property type="molecule type" value="Genomic_DNA"/>
</dbReference>
<feature type="transmembrane region" description="Helical" evidence="16">
    <location>
        <begin position="6"/>
        <end position="24"/>
    </location>
</feature>
<keyword evidence="9 16" id="KW-0472">Membrane</keyword>
<proteinExistence type="inferred from homology"/>
<evidence type="ECO:0000313" key="18">
    <source>
        <dbReference type="Proteomes" id="UP001227162"/>
    </source>
</evidence>
<dbReference type="PANTHER" id="PTHR36570">
    <property type="entry name" value="DISULFIDE BOND FORMATION PROTEIN B"/>
    <property type="match status" value="1"/>
</dbReference>
<keyword evidence="10" id="KW-1015">Disulfide bond</keyword>
<evidence type="ECO:0000256" key="13">
    <source>
        <dbReference type="ARBA" id="ARBA00038060"/>
    </source>
</evidence>
<evidence type="ECO:0000256" key="3">
    <source>
        <dbReference type="ARBA" id="ARBA00022475"/>
    </source>
</evidence>
<dbReference type="Proteomes" id="UP001227162">
    <property type="component" value="Unassembled WGS sequence"/>
</dbReference>
<keyword evidence="11" id="KW-0676">Redox-active center</keyword>
<dbReference type="PIRSF" id="PIRSF033913">
    <property type="entry name" value="S-S_format_DsbB"/>
    <property type="match status" value="1"/>
</dbReference>
<evidence type="ECO:0000256" key="6">
    <source>
        <dbReference type="ARBA" id="ARBA00022982"/>
    </source>
</evidence>
<evidence type="ECO:0000256" key="2">
    <source>
        <dbReference type="ARBA" id="ARBA00022448"/>
    </source>
</evidence>
<dbReference type="GO" id="GO:0006457">
    <property type="term" value="P:protein folding"/>
    <property type="evidence" value="ECO:0007669"/>
    <property type="project" value="InterPro"/>
</dbReference>